<protein>
    <submittedName>
        <fullName evidence="1">Uncharacterized protein</fullName>
    </submittedName>
</protein>
<dbReference type="STRING" id="583356.Igag_1977"/>
<dbReference type="BioCyc" id="IAGG583356:GHAH-1966-MONOMER"/>
<dbReference type="HOGENOM" id="CLU_830566_0_0_2"/>
<dbReference type="AlphaFoldDB" id="E0STI3"/>
<gene>
    <name evidence="1" type="ordered locus">Igag_1977</name>
</gene>
<accession>E0STI3</accession>
<evidence type="ECO:0000313" key="1">
    <source>
        <dbReference type="EMBL" id="ADM28769.1"/>
    </source>
</evidence>
<proteinExistence type="predicted"/>
<name>E0STI3_IGNAA</name>
<sequence>MIQNKSMNYVGEEIDVYKDLIRKLKKLADKYSIQYALLWYIYLRKDVKFGELYKLYNYLSNNSVVREATVRKQLQQLERKGLVRRYEDKYVALVDPKDVEDLFDRDRSKVGRIGAAIRHLRIEQKNLKVSPGLVYYTKQVIEAAKELVRKGRRSVALDLLTHTLLPLRENEILWLWHGDLFVYYTSKTGAARFRAIKSEEISKLLRKLGFSEGIMIFHVLGHNEASRIIHKLFQRGPYSWPWARSVSYGLKQIGLLQEIDDLYKIQLKRMDNRIELTLWNLYTKELIASYSIDWSGKELPEPLKDRSYVVATVLGRQHVKQEIEVDSYFSKWSM</sequence>
<dbReference type="Proteomes" id="UP000001304">
    <property type="component" value="Chromosome"/>
</dbReference>
<reference evidence="1 2" key="1">
    <citation type="journal article" date="2010" name="Stand. Genomic Sci.">
        <title>Complete genome sequence of Ignisphaera aggregans type strain (AQ1.S1).</title>
        <authorList>
            <person name="Goker M."/>
            <person name="Held B."/>
            <person name="Lapidus A."/>
            <person name="Nolan M."/>
            <person name="Spring S."/>
            <person name="Yasawong M."/>
            <person name="Lucas S."/>
            <person name="Glavina Del Rio T."/>
            <person name="Tice H."/>
            <person name="Cheng J.F."/>
            <person name="Goodwin L."/>
            <person name="Tapia R."/>
            <person name="Pitluck S."/>
            <person name="Liolios K."/>
            <person name="Ivanova N."/>
            <person name="Mavromatis K."/>
            <person name="Mikhailova N."/>
            <person name="Pati A."/>
            <person name="Chen A."/>
            <person name="Palaniappan K."/>
            <person name="Brambilla E."/>
            <person name="Land M."/>
            <person name="Hauser L."/>
            <person name="Chang Y.J."/>
            <person name="Jeffries C.D."/>
            <person name="Brettin T."/>
            <person name="Detter J.C."/>
            <person name="Han C."/>
            <person name="Rohde M."/>
            <person name="Sikorski J."/>
            <person name="Woyke T."/>
            <person name="Bristow J."/>
            <person name="Eisen J.A."/>
            <person name="Markowitz V."/>
            <person name="Hugenholtz P."/>
            <person name="Kyrpides N.C."/>
            <person name="Klenk H.P."/>
        </authorList>
    </citation>
    <scope>NUCLEOTIDE SEQUENCE [LARGE SCALE GENOMIC DNA]</scope>
    <source>
        <strain evidence="2">DSM 17230 / JCM 13409 / AQ1.S1</strain>
    </source>
</reference>
<dbReference type="SUPFAM" id="SSF46785">
    <property type="entry name" value="Winged helix' DNA-binding domain"/>
    <property type="match status" value="1"/>
</dbReference>
<dbReference type="EMBL" id="CP002098">
    <property type="protein sequence ID" value="ADM28769.1"/>
    <property type="molecule type" value="Genomic_DNA"/>
</dbReference>
<dbReference type="InterPro" id="IPR036390">
    <property type="entry name" value="WH_DNA-bd_sf"/>
</dbReference>
<dbReference type="KEGG" id="iag:Igag_1977"/>
<organism evidence="1 2">
    <name type="scientific">Ignisphaera aggregans (strain DSM 17230 / JCM 13409 / AQ1.S1)</name>
    <dbReference type="NCBI Taxonomy" id="583356"/>
    <lineage>
        <taxon>Archaea</taxon>
        <taxon>Thermoproteota</taxon>
        <taxon>Thermoprotei</taxon>
        <taxon>Desulfurococcales</taxon>
        <taxon>Desulfurococcaceae</taxon>
        <taxon>Ignisphaera</taxon>
    </lineage>
</organism>
<evidence type="ECO:0000313" key="2">
    <source>
        <dbReference type="Proteomes" id="UP000001304"/>
    </source>
</evidence>
<keyword evidence="2" id="KW-1185">Reference proteome</keyword>